<dbReference type="CDD" id="cd03747">
    <property type="entry name" value="Ntn_PGA_like"/>
    <property type="match status" value="1"/>
</dbReference>
<dbReference type="Gene3D" id="3.60.20.10">
    <property type="entry name" value="Glutamine Phosphoribosylpyrophosphate, subunit 1, domain 1"/>
    <property type="match status" value="1"/>
</dbReference>
<evidence type="ECO:0000256" key="3">
    <source>
        <dbReference type="ARBA" id="ARBA00023145"/>
    </source>
</evidence>
<evidence type="ECO:0000256" key="1">
    <source>
        <dbReference type="ARBA" id="ARBA00006586"/>
    </source>
</evidence>
<dbReference type="GO" id="GO:0016787">
    <property type="term" value="F:hydrolase activity"/>
    <property type="evidence" value="ECO:0007669"/>
    <property type="project" value="UniProtKB-KW"/>
</dbReference>
<keyword evidence="5" id="KW-1185">Reference proteome</keyword>
<keyword evidence="4" id="KW-0575">Peroxidase</keyword>
<comment type="caution">
    <text evidence="4">The sequence shown here is derived from an EMBL/GenBank/DDBJ whole genome shotgun (WGS) entry which is preliminary data.</text>
</comment>
<dbReference type="Gene3D" id="1.10.1400.10">
    <property type="match status" value="1"/>
</dbReference>
<dbReference type="SUPFAM" id="SSF56235">
    <property type="entry name" value="N-terminal nucleophile aminohydrolases (Ntn hydrolases)"/>
    <property type="match status" value="1"/>
</dbReference>
<dbReference type="InterPro" id="IPR043147">
    <property type="entry name" value="Penicillin_amidase_A-knob"/>
</dbReference>
<accession>A0ABT8WHJ3</accession>
<evidence type="ECO:0000256" key="2">
    <source>
        <dbReference type="ARBA" id="ARBA00022801"/>
    </source>
</evidence>
<keyword evidence="4" id="KW-0560">Oxidoreductase</keyword>
<dbReference type="PANTHER" id="PTHR34218">
    <property type="entry name" value="PEPTIDASE S45 PENICILLIN AMIDASE"/>
    <property type="match status" value="1"/>
</dbReference>
<dbReference type="RefSeq" id="WP_303299655.1">
    <property type="nucleotide sequence ID" value="NZ_BAABDA010000042.1"/>
</dbReference>
<proteinExistence type="inferred from homology"/>
<sequence>MKYLKFIVSFILTIAIFYAFNTKLGAIPPIGKFLDPSGGIWQNEKDESITGDLEIKGLIDNVTVHYDKERIPHVFAQNNTDLYRAQGYITAKHRLWQMEFQTLASAGRLSEIIGEKALNYDRAQRRKGMVFGAENSLEIIKADKESMAYLEAYKDGVNAYINQLDPKDYPVEYKLLDYKPEAWTIDKTMYLLMYMTDMLCGGDSDLEYTNVLRKFGKDRFDLLFPDFFDFDEPVIPKETDWSFIDKEITAIPQSELPLDSISETMVKPNPHNGSNNWAVSGNKSYSGNPILANDPHLGLNLPSIWFVMQLSSPSQNTFGATLPGALGVIIGFNNTISWGVTNATRDVKDWYKIEFKDKNRTQYKYNGTWKNTHVRLEEIKIKGQKTYIDSVIYTHHGPVSYDHTFKANDEKEGYAMKWTGHIGHNFTRLFYKLNNGKNYEDYLNAISNHVAPAQNFAFASTNGDIALWVQGKFPNKWKGQGKFLMDGSNPKHDWQSFIPQEFNAHTKNPERGFISSSNQYPTDASYPFYVFNDGYDTYRNRVINSFFRSKETFTVDDFKNLQNNNFNLKASELLPYMFEHMDISSLSEEELDVLNIIKSWDFYSEIDKMAPSIWDAWWTDLYQIVWDEFNDPNSAMDYPFVYQTIYMLKNHPNDAFMDILNTPEKETANDLFLITFKNAAEKLINWKAKHGDYNWQAYKGTYVGHLLQALPAFSRFDLPIGGDKNTVNAAGKNWGPSWRMIVEMSSPPKALGIYPGGQSGNPGSKYYDNFIDKWATGEYFNVLFMQDQNETEGIIATQTLTSK</sequence>
<keyword evidence="3" id="KW-0865">Zymogen</keyword>
<protein>
    <submittedName>
        <fullName evidence="4">Penicillin acylase family protein</fullName>
        <ecNumber evidence="4">3.5.1.-</ecNumber>
    </submittedName>
</protein>
<dbReference type="InterPro" id="IPR014395">
    <property type="entry name" value="Pen/GL7ACA/AHL_acylase"/>
</dbReference>
<dbReference type="PIRSF" id="PIRSF001227">
    <property type="entry name" value="Pen_acylase"/>
    <property type="match status" value="1"/>
</dbReference>
<dbReference type="InterPro" id="IPR023343">
    <property type="entry name" value="Penicillin_amidase_dom1"/>
</dbReference>
<gene>
    <name evidence="4" type="ORF">Q4Q40_00210</name>
</gene>
<dbReference type="InterPro" id="IPR002692">
    <property type="entry name" value="S45"/>
</dbReference>
<name>A0ABT8WHJ3_9FLAO</name>
<reference evidence="4" key="1">
    <citation type="submission" date="2023-07" db="EMBL/GenBank/DDBJ databases">
        <title>Two novel species in the genus Flavivirga.</title>
        <authorList>
            <person name="Kwon K."/>
        </authorList>
    </citation>
    <scope>NUCLEOTIDE SEQUENCE</scope>
    <source>
        <strain evidence="4">KACC 14158</strain>
    </source>
</reference>
<dbReference type="Gene3D" id="2.30.120.10">
    <property type="match status" value="1"/>
</dbReference>
<comment type="similarity">
    <text evidence="1">Belongs to the peptidase S45 family.</text>
</comment>
<evidence type="ECO:0000313" key="5">
    <source>
        <dbReference type="Proteomes" id="UP001176806"/>
    </source>
</evidence>
<dbReference type="EMBL" id="JAUOEL010000001">
    <property type="protein sequence ID" value="MDO5972590.1"/>
    <property type="molecule type" value="Genomic_DNA"/>
</dbReference>
<keyword evidence="2 4" id="KW-0378">Hydrolase</keyword>
<evidence type="ECO:0000313" key="4">
    <source>
        <dbReference type="EMBL" id="MDO5972590.1"/>
    </source>
</evidence>
<dbReference type="Gene3D" id="1.10.439.10">
    <property type="entry name" value="Penicillin Amidohydrolase, domain 1"/>
    <property type="match status" value="1"/>
</dbReference>
<dbReference type="InterPro" id="IPR029055">
    <property type="entry name" value="Ntn_hydrolases_N"/>
</dbReference>
<dbReference type="GO" id="GO:0004601">
    <property type="term" value="F:peroxidase activity"/>
    <property type="evidence" value="ECO:0007669"/>
    <property type="project" value="UniProtKB-KW"/>
</dbReference>
<dbReference type="EC" id="3.5.1.-" evidence="4"/>
<dbReference type="Pfam" id="PF01804">
    <property type="entry name" value="Penicil_amidase"/>
    <property type="match status" value="1"/>
</dbReference>
<dbReference type="Proteomes" id="UP001176806">
    <property type="component" value="Unassembled WGS sequence"/>
</dbReference>
<dbReference type="InterPro" id="IPR043146">
    <property type="entry name" value="Penicillin_amidase_N_B-knob"/>
</dbReference>
<organism evidence="4 5">
    <name type="scientific">Flavivirga jejuensis</name>
    <dbReference type="NCBI Taxonomy" id="870487"/>
    <lineage>
        <taxon>Bacteria</taxon>
        <taxon>Pseudomonadati</taxon>
        <taxon>Bacteroidota</taxon>
        <taxon>Flavobacteriia</taxon>
        <taxon>Flavobacteriales</taxon>
        <taxon>Flavobacteriaceae</taxon>
        <taxon>Flavivirga</taxon>
    </lineage>
</organism>
<dbReference type="PANTHER" id="PTHR34218:SF4">
    <property type="entry name" value="ACYL-HOMOSERINE LACTONE ACYLASE QUIP"/>
    <property type="match status" value="1"/>
</dbReference>